<reference evidence="3 4" key="1">
    <citation type="submission" date="2020-03" db="EMBL/GenBank/DDBJ databases">
        <title>Complete genome sequence of Shewanella sp.</title>
        <authorList>
            <person name="Kim Y.-S."/>
            <person name="Kim S.-J."/>
            <person name="Jung H.-K."/>
            <person name="Kim K.-H."/>
        </authorList>
    </citation>
    <scope>NUCLEOTIDE SEQUENCE [LARGE SCALE GENOMIC DNA]</scope>
    <source>
        <strain evidence="3 4">PN3F2</strain>
    </source>
</reference>
<dbReference type="PANTHER" id="PTHR34477:SF1">
    <property type="entry name" value="UPF0213 PROTEIN YHBQ"/>
    <property type="match status" value="1"/>
</dbReference>
<dbReference type="RefSeq" id="WP_167674610.1">
    <property type="nucleotide sequence ID" value="NZ_CP050313.1"/>
</dbReference>
<keyword evidence="4" id="KW-1185">Reference proteome</keyword>
<dbReference type="CDD" id="cd10456">
    <property type="entry name" value="GIY-YIG_UPF0213"/>
    <property type="match status" value="1"/>
</dbReference>
<evidence type="ECO:0000256" key="1">
    <source>
        <dbReference type="ARBA" id="ARBA00007435"/>
    </source>
</evidence>
<proteinExistence type="inferred from homology"/>
<accession>A0A6G9QGY5</accession>
<dbReference type="InterPro" id="IPR000305">
    <property type="entry name" value="GIY-YIG_endonuc"/>
</dbReference>
<evidence type="ECO:0000313" key="4">
    <source>
        <dbReference type="Proteomes" id="UP000502608"/>
    </source>
</evidence>
<dbReference type="Proteomes" id="UP000502608">
    <property type="component" value="Chromosome"/>
</dbReference>
<gene>
    <name evidence="3" type="ORF">HBH39_00475</name>
</gene>
<feature type="domain" description="GIY-YIG" evidence="2">
    <location>
        <begin position="8"/>
        <end position="85"/>
    </location>
</feature>
<dbReference type="PANTHER" id="PTHR34477">
    <property type="entry name" value="UPF0213 PROTEIN YHBQ"/>
    <property type="match status" value="1"/>
</dbReference>
<dbReference type="KEGG" id="saes:HBH39_00475"/>
<dbReference type="InterPro" id="IPR035901">
    <property type="entry name" value="GIY-YIG_endonuc_sf"/>
</dbReference>
<evidence type="ECO:0000313" key="3">
    <source>
        <dbReference type="EMBL" id="QIR13149.1"/>
    </source>
</evidence>
<dbReference type="SUPFAM" id="SSF82771">
    <property type="entry name" value="GIY-YIG endonuclease"/>
    <property type="match status" value="1"/>
</dbReference>
<evidence type="ECO:0000259" key="2">
    <source>
        <dbReference type="PROSITE" id="PS50164"/>
    </source>
</evidence>
<name>A0A6G9QGY5_9GAMM</name>
<comment type="similarity">
    <text evidence="1">Belongs to the UPF0213 family.</text>
</comment>
<protein>
    <submittedName>
        <fullName evidence="3">GIY-YIG nuclease family protein</fullName>
    </submittedName>
</protein>
<dbReference type="SMART" id="SM00465">
    <property type="entry name" value="GIYc"/>
    <property type="match status" value="1"/>
</dbReference>
<dbReference type="Gene3D" id="3.40.1440.10">
    <property type="entry name" value="GIY-YIG endonuclease"/>
    <property type="match status" value="1"/>
</dbReference>
<dbReference type="Pfam" id="PF01541">
    <property type="entry name" value="GIY-YIG"/>
    <property type="match status" value="1"/>
</dbReference>
<dbReference type="EMBL" id="CP050313">
    <property type="protein sequence ID" value="QIR13149.1"/>
    <property type="molecule type" value="Genomic_DNA"/>
</dbReference>
<dbReference type="AlphaFoldDB" id="A0A6G9QGY5"/>
<dbReference type="PROSITE" id="PS50164">
    <property type="entry name" value="GIY_YIG"/>
    <property type="match status" value="1"/>
</dbReference>
<dbReference type="InterPro" id="IPR050190">
    <property type="entry name" value="UPF0213_domain"/>
</dbReference>
<sequence length="95" mass="10735">MSQNSVDKPWFLYIIKCANGHLYTGITTDIDRRFSEHQSSGPKAAKFLKGKGPLELVYQEIHPCRSSASKREIAVKKLSRAQKLLLTKGKQVYVV</sequence>
<organism evidence="3 4">
    <name type="scientific">Shewanella aestuarii</name>
    <dbReference type="NCBI Taxonomy" id="1028752"/>
    <lineage>
        <taxon>Bacteria</taxon>
        <taxon>Pseudomonadati</taxon>
        <taxon>Pseudomonadota</taxon>
        <taxon>Gammaproteobacteria</taxon>
        <taxon>Alteromonadales</taxon>
        <taxon>Shewanellaceae</taxon>
        <taxon>Shewanella</taxon>
    </lineage>
</organism>